<keyword evidence="1" id="KW-0863">Zinc-finger</keyword>
<keyword evidence="5" id="KW-1185">Reference proteome</keyword>
<dbReference type="Gene3D" id="3.30.160.60">
    <property type="entry name" value="Classic Zinc Finger"/>
    <property type="match status" value="1"/>
</dbReference>
<dbReference type="STRING" id="914237.A0A1E1L3X6"/>
<feature type="compositionally biased region" description="Pro residues" evidence="2">
    <location>
        <begin position="306"/>
        <end position="316"/>
    </location>
</feature>
<dbReference type="Proteomes" id="UP000178129">
    <property type="component" value="Unassembled WGS sequence"/>
</dbReference>
<accession>A0A1E1L3X6</accession>
<keyword evidence="1" id="KW-0862">Zinc</keyword>
<dbReference type="AlphaFoldDB" id="A0A1E1L3X6"/>
<feature type="region of interest" description="Disordered" evidence="2">
    <location>
        <begin position="220"/>
        <end position="241"/>
    </location>
</feature>
<name>A0A1E1L3X6_9HELO</name>
<feature type="compositionally biased region" description="Basic and acidic residues" evidence="2">
    <location>
        <begin position="284"/>
        <end position="296"/>
    </location>
</feature>
<dbReference type="PROSITE" id="PS50157">
    <property type="entry name" value="ZINC_FINGER_C2H2_2"/>
    <property type="match status" value="1"/>
</dbReference>
<proteinExistence type="predicted"/>
<organism evidence="4 5">
    <name type="scientific">Rhynchosporium graminicola</name>
    <dbReference type="NCBI Taxonomy" id="2792576"/>
    <lineage>
        <taxon>Eukaryota</taxon>
        <taxon>Fungi</taxon>
        <taxon>Dikarya</taxon>
        <taxon>Ascomycota</taxon>
        <taxon>Pezizomycotina</taxon>
        <taxon>Leotiomycetes</taxon>
        <taxon>Helotiales</taxon>
        <taxon>Ploettnerulaceae</taxon>
        <taxon>Rhynchosporium</taxon>
    </lineage>
</organism>
<reference evidence="5" key="1">
    <citation type="submission" date="2016-03" db="EMBL/GenBank/DDBJ databases">
        <authorList>
            <person name="Ploux O."/>
        </authorList>
    </citation>
    <scope>NUCLEOTIDE SEQUENCE [LARGE SCALE GENOMIC DNA]</scope>
    <source>
        <strain evidence="5">UK7</strain>
    </source>
</reference>
<dbReference type="EMBL" id="FJUW01000034">
    <property type="protein sequence ID" value="CZT05140.1"/>
    <property type="molecule type" value="Genomic_DNA"/>
</dbReference>
<keyword evidence="1" id="KW-0479">Metal-binding</keyword>
<protein>
    <recommendedName>
        <fullName evidence="3">C2H2-type domain-containing protein</fullName>
    </recommendedName>
</protein>
<feature type="region of interest" description="Disordered" evidence="2">
    <location>
        <begin position="284"/>
        <end position="322"/>
    </location>
</feature>
<gene>
    <name evidence="4" type="ORF">RCO7_05331</name>
</gene>
<dbReference type="InterPro" id="IPR013087">
    <property type="entry name" value="Znf_C2H2_type"/>
</dbReference>
<evidence type="ECO:0000259" key="3">
    <source>
        <dbReference type="PROSITE" id="PS50157"/>
    </source>
</evidence>
<evidence type="ECO:0000313" key="5">
    <source>
        <dbReference type="Proteomes" id="UP000178129"/>
    </source>
</evidence>
<sequence length="360" mass="40773">MIPSNSSPVTDYSFYRDQNMYRCPIEGCSQSFGAPEALQIHIRAGHTFQRPPDGAMSPSIASSTNNYFNSTSTVRRPSQPQHYGSCLAYPPPRNRQILPPISAISSITNTASQVPRQSSSWVETTNWPETTVNFLKKLVHTHALYTKPITPEDNRKLYSLYDEFYEKTDFRTYKPPKFDERLWQLFKAKLEQIQYAMMQQGEILKTPDGRILPMRPCSTRINTPETLATPPATPVQGSDKDSDGMEVWNWLDADAQALLFRQQLRSAKNLRGLMLEWNEYCGDKGEKCVTKPRDPRSVTPSTQSPGPKPLPVPPVPRSTGTIDVKEIIARKLQELQGKKDSDLLRASEEHLSKRPKTDST</sequence>
<dbReference type="SMART" id="SM00355">
    <property type="entry name" value="ZnF_C2H2"/>
    <property type="match status" value="1"/>
</dbReference>
<comment type="caution">
    <text evidence="4">The sequence shown here is derived from an EMBL/GenBank/DDBJ whole genome shotgun (WGS) entry which is preliminary data.</text>
</comment>
<feature type="region of interest" description="Disordered" evidence="2">
    <location>
        <begin position="338"/>
        <end position="360"/>
    </location>
</feature>
<evidence type="ECO:0000313" key="4">
    <source>
        <dbReference type="EMBL" id="CZT05140.1"/>
    </source>
</evidence>
<evidence type="ECO:0000256" key="1">
    <source>
        <dbReference type="PROSITE-ProRule" id="PRU00042"/>
    </source>
</evidence>
<dbReference type="InParanoid" id="A0A1E1L3X6"/>
<feature type="domain" description="C2H2-type" evidence="3">
    <location>
        <begin position="21"/>
        <end position="51"/>
    </location>
</feature>
<dbReference type="PROSITE" id="PS00028">
    <property type="entry name" value="ZINC_FINGER_C2H2_1"/>
    <property type="match status" value="1"/>
</dbReference>
<dbReference type="GO" id="GO:0008270">
    <property type="term" value="F:zinc ion binding"/>
    <property type="evidence" value="ECO:0007669"/>
    <property type="project" value="UniProtKB-KW"/>
</dbReference>
<evidence type="ECO:0000256" key="2">
    <source>
        <dbReference type="SAM" id="MobiDB-lite"/>
    </source>
</evidence>